<accession>A0A4D4J4F9</accession>
<keyword evidence="1" id="KW-0472">Membrane</keyword>
<name>A0A4D4J4F9_9PSEU</name>
<dbReference type="PANTHER" id="PTHR37305:SF1">
    <property type="entry name" value="MEMBRANE PROTEIN"/>
    <property type="match status" value="1"/>
</dbReference>
<dbReference type="GO" id="GO:0140359">
    <property type="term" value="F:ABC-type transporter activity"/>
    <property type="evidence" value="ECO:0007669"/>
    <property type="project" value="InterPro"/>
</dbReference>
<evidence type="ECO:0000313" key="2">
    <source>
        <dbReference type="EMBL" id="GDY29952.1"/>
    </source>
</evidence>
<dbReference type="RefSeq" id="WP_137813096.1">
    <property type="nucleotide sequence ID" value="NZ_BJFL01000005.1"/>
</dbReference>
<feature type="transmembrane region" description="Helical" evidence="1">
    <location>
        <begin position="44"/>
        <end position="64"/>
    </location>
</feature>
<dbReference type="Proteomes" id="UP000298860">
    <property type="component" value="Unassembled WGS sequence"/>
</dbReference>
<evidence type="ECO:0000313" key="3">
    <source>
        <dbReference type="Proteomes" id="UP000298860"/>
    </source>
</evidence>
<reference evidence="3" key="1">
    <citation type="submission" date="2019-04" db="EMBL/GenBank/DDBJ databases">
        <title>Draft genome sequence of Pseudonocardiaceae bacterium SL3-2-4.</title>
        <authorList>
            <person name="Ningsih F."/>
            <person name="Yokota A."/>
            <person name="Sakai Y."/>
            <person name="Nanatani K."/>
            <person name="Yabe S."/>
            <person name="Oetari A."/>
            <person name="Sjamsuridzal W."/>
        </authorList>
    </citation>
    <scope>NUCLEOTIDE SEQUENCE [LARGE SCALE GENOMIC DNA]</scope>
    <source>
        <strain evidence="3">SL3-2-4</strain>
    </source>
</reference>
<feature type="transmembrane region" description="Helical" evidence="1">
    <location>
        <begin position="76"/>
        <end position="101"/>
    </location>
</feature>
<dbReference type="PANTHER" id="PTHR37305">
    <property type="entry name" value="INTEGRAL MEMBRANE PROTEIN-RELATED"/>
    <property type="match status" value="1"/>
</dbReference>
<proteinExistence type="predicted"/>
<comment type="caution">
    <text evidence="2">The sequence shown here is derived from an EMBL/GenBank/DDBJ whole genome shotgun (WGS) entry which is preliminary data.</text>
</comment>
<keyword evidence="1" id="KW-0812">Transmembrane</keyword>
<keyword evidence="3" id="KW-1185">Reference proteome</keyword>
<sequence length="294" mass="29882">MTVATDTAAVAAGDTPATPRAVQAPLGRMLWSEVTWVLRRPRTIVSLALLGLVPIVVAIGVLVADRGQARAPGSDGVFTSIAGNGLMLPVIALSVCLALLLPLVGAMSAADALAGEAAHGTLRALLIAPVSRVRLVGIKAFGVAAVVLTAATVIAVVGVVTGLVLVGSHGMVTFSGTSVSLGSALVRVLVATLWATVQVWAVAAVALAVSAFTEHPLVVMAVTLAGAIVFGVLSSIPSLDWLQPFLLTEGWPSILDVLRDPMPTTGLLDGVWRAGCYLLIGLSVTLARVVTKDG</sequence>
<dbReference type="GO" id="GO:0005886">
    <property type="term" value="C:plasma membrane"/>
    <property type="evidence" value="ECO:0007669"/>
    <property type="project" value="UniProtKB-SubCell"/>
</dbReference>
<dbReference type="OrthoDB" id="3217553at2"/>
<dbReference type="AlphaFoldDB" id="A0A4D4J4F9"/>
<gene>
    <name evidence="2" type="ORF">GTS_15850</name>
</gene>
<keyword evidence="1" id="KW-1133">Transmembrane helix</keyword>
<feature type="transmembrane region" description="Helical" evidence="1">
    <location>
        <begin position="217"/>
        <end position="236"/>
    </location>
</feature>
<dbReference type="Pfam" id="PF12679">
    <property type="entry name" value="ABC2_membrane_2"/>
    <property type="match status" value="1"/>
</dbReference>
<feature type="transmembrane region" description="Helical" evidence="1">
    <location>
        <begin position="271"/>
        <end position="290"/>
    </location>
</feature>
<dbReference type="EMBL" id="BJFL01000005">
    <property type="protein sequence ID" value="GDY29952.1"/>
    <property type="molecule type" value="Genomic_DNA"/>
</dbReference>
<feature type="transmembrane region" description="Helical" evidence="1">
    <location>
        <begin position="140"/>
        <end position="165"/>
    </location>
</feature>
<feature type="transmembrane region" description="Helical" evidence="1">
    <location>
        <begin position="185"/>
        <end position="210"/>
    </location>
</feature>
<evidence type="ECO:0000256" key="1">
    <source>
        <dbReference type="SAM" id="Phobius"/>
    </source>
</evidence>
<organism evidence="2 3">
    <name type="scientific">Gandjariella thermophila</name>
    <dbReference type="NCBI Taxonomy" id="1931992"/>
    <lineage>
        <taxon>Bacteria</taxon>
        <taxon>Bacillati</taxon>
        <taxon>Actinomycetota</taxon>
        <taxon>Actinomycetes</taxon>
        <taxon>Pseudonocardiales</taxon>
        <taxon>Pseudonocardiaceae</taxon>
        <taxon>Gandjariella</taxon>
    </lineage>
</organism>
<protein>
    <submittedName>
        <fullName evidence="2">ABC transporter permease</fullName>
    </submittedName>
</protein>